<keyword evidence="2" id="KW-0963">Cytoplasm</keyword>
<evidence type="ECO:0000256" key="1">
    <source>
        <dbReference type="ARBA" id="ARBA00008791"/>
    </source>
</evidence>
<comment type="caution">
    <text evidence="4">The sequence shown here is derived from an EMBL/GenBank/DDBJ whole genome shotgun (WGS) entry which is preliminary data.</text>
</comment>
<organism evidence="4 5">
    <name type="scientific">Lactococcus lactis</name>
    <dbReference type="NCBI Taxonomy" id="1358"/>
    <lineage>
        <taxon>Bacteria</taxon>
        <taxon>Bacillati</taxon>
        <taxon>Bacillota</taxon>
        <taxon>Bacilli</taxon>
        <taxon>Lactobacillales</taxon>
        <taxon>Streptococcaceae</taxon>
        <taxon>Lactococcus</taxon>
    </lineage>
</organism>
<accession>A0AAP5P7Z8</accession>
<dbReference type="SUPFAM" id="SSF52402">
    <property type="entry name" value="Adenine nucleotide alpha hydrolases-like"/>
    <property type="match status" value="1"/>
</dbReference>
<proteinExistence type="inferred from homology"/>
<dbReference type="InterPro" id="IPR006016">
    <property type="entry name" value="UspA"/>
</dbReference>
<dbReference type="PRINTS" id="PR01438">
    <property type="entry name" value="UNVRSLSTRESS"/>
</dbReference>
<dbReference type="Pfam" id="PF00582">
    <property type="entry name" value="Usp"/>
    <property type="match status" value="1"/>
</dbReference>
<feature type="domain" description="UspA" evidence="3">
    <location>
        <begin position="5"/>
        <end position="141"/>
    </location>
</feature>
<name>A0AAP5P7Z8_9LACT</name>
<evidence type="ECO:0000259" key="3">
    <source>
        <dbReference type="Pfam" id="PF00582"/>
    </source>
</evidence>
<dbReference type="Proteomes" id="UP001250218">
    <property type="component" value="Unassembled WGS sequence"/>
</dbReference>
<evidence type="ECO:0000313" key="5">
    <source>
        <dbReference type="Proteomes" id="UP001250218"/>
    </source>
</evidence>
<dbReference type="PIRSF" id="PIRSF006276">
    <property type="entry name" value="UspA"/>
    <property type="match status" value="1"/>
</dbReference>
<gene>
    <name evidence="4" type="ORF">P7I04_10725</name>
</gene>
<dbReference type="InterPro" id="IPR014729">
    <property type="entry name" value="Rossmann-like_a/b/a_fold"/>
</dbReference>
<dbReference type="GO" id="GO:0005737">
    <property type="term" value="C:cytoplasm"/>
    <property type="evidence" value="ECO:0007669"/>
    <property type="project" value="UniProtKB-SubCell"/>
</dbReference>
<dbReference type="EMBL" id="JARQDL010000010">
    <property type="protein sequence ID" value="MDT2946501.1"/>
    <property type="molecule type" value="Genomic_DNA"/>
</dbReference>
<comment type="subcellular location">
    <subcellularLocation>
        <location evidence="2">Cytoplasm</location>
    </subcellularLocation>
</comment>
<dbReference type="AlphaFoldDB" id="A0AAP5P7Z8"/>
<protein>
    <recommendedName>
        <fullName evidence="2">Universal stress protein</fullName>
    </recommendedName>
</protein>
<comment type="similarity">
    <text evidence="1 2">Belongs to the universal stress protein A family.</text>
</comment>
<dbReference type="RefSeq" id="WP_311802977.1">
    <property type="nucleotide sequence ID" value="NZ_JARQCI010000001.1"/>
</dbReference>
<dbReference type="InterPro" id="IPR006015">
    <property type="entry name" value="Universal_stress_UspA"/>
</dbReference>
<dbReference type="PANTHER" id="PTHR46268">
    <property type="entry name" value="STRESS RESPONSE PROTEIN NHAX"/>
    <property type="match status" value="1"/>
</dbReference>
<evidence type="ECO:0000256" key="2">
    <source>
        <dbReference type="PIRNR" id="PIRNR006276"/>
    </source>
</evidence>
<dbReference type="CDD" id="cd00293">
    <property type="entry name" value="USP-like"/>
    <property type="match status" value="1"/>
</dbReference>
<dbReference type="Gene3D" id="3.40.50.620">
    <property type="entry name" value="HUPs"/>
    <property type="match status" value="1"/>
</dbReference>
<dbReference type="PANTHER" id="PTHR46268:SF6">
    <property type="entry name" value="UNIVERSAL STRESS PROTEIN UP12"/>
    <property type="match status" value="1"/>
</dbReference>
<reference evidence="4" key="1">
    <citation type="submission" date="2023-03" db="EMBL/GenBank/DDBJ databases">
        <authorList>
            <person name="Shen W."/>
            <person name="Cai J."/>
        </authorList>
    </citation>
    <scope>NUCLEOTIDE SEQUENCE</scope>
    <source>
        <strain evidence="4">Y37</strain>
    </source>
</reference>
<evidence type="ECO:0000313" key="4">
    <source>
        <dbReference type="EMBL" id="MDT2946501.1"/>
    </source>
</evidence>
<sequence length="141" mass="15545">MKDVYKKILVPVDGSAPSKEAIHEAVAIAKRNKTSLFILHVKDETRLRGTPYALAINLDDLETESKAIISEVGDLINGEVEFEIHTYTGNPKKYIVKFAEENAIDLVVIGSNSKKLVDRILVGSTTSYVVEKSPCNVMVVK</sequence>